<evidence type="ECO:0000313" key="1">
    <source>
        <dbReference type="EMBL" id="CCM62648.1"/>
    </source>
</evidence>
<dbReference type="SUPFAM" id="SSF53335">
    <property type="entry name" value="S-adenosyl-L-methionine-dependent methyltransferases"/>
    <property type="match status" value="1"/>
</dbReference>
<dbReference type="STRING" id="1229780.BN381_130206"/>
<dbReference type="Gene3D" id="3.40.50.150">
    <property type="entry name" value="Vaccinia Virus protein VP39"/>
    <property type="match status" value="1"/>
</dbReference>
<keyword evidence="2" id="KW-1185">Reference proteome</keyword>
<keyword evidence="1" id="KW-0808">Transferase</keyword>
<dbReference type="PANTHER" id="PTHR43861">
    <property type="entry name" value="TRANS-ACONITATE 2-METHYLTRANSFERASE-RELATED"/>
    <property type="match status" value="1"/>
</dbReference>
<dbReference type="eggNOG" id="COG0500">
    <property type="taxonomic scope" value="Bacteria"/>
</dbReference>
<organism evidence="1 2">
    <name type="scientific">Candidatus Neomicrothrix parvicella RN1</name>
    <dbReference type="NCBI Taxonomy" id="1229780"/>
    <lineage>
        <taxon>Bacteria</taxon>
        <taxon>Bacillati</taxon>
        <taxon>Actinomycetota</taxon>
        <taxon>Acidimicrobiia</taxon>
        <taxon>Acidimicrobiales</taxon>
        <taxon>Microthrixaceae</taxon>
        <taxon>Candidatus Neomicrothrix</taxon>
    </lineage>
</organism>
<dbReference type="CDD" id="cd02440">
    <property type="entry name" value="AdoMet_MTases"/>
    <property type="match status" value="1"/>
</dbReference>
<evidence type="ECO:0000313" key="2">
    <source>
        <dbReference type="Proteomes" id="UP000018291"/>
    </source>
</evidence>
<dbReference type="RefSeq" id="WP_012224192.1">
    <property type="nucleotide sequence ID" value="NZ_HG422565.1"/>
</dbReference>
<name>R4YWZ9_9ACTN</name>
<dbReference type="Pfam" id="PF13489">
    <property type="entry name" value="Methyltransf_23"/>
    <property type="match status" value="1"/>
</dbReference>
<accession>R4YWZ9</accession>
<comment type="caution">
    <text evidence="1">The sequence shown here is derived from an EMBL/GenBank/DDBJ whole genome shotgun (WGS) entry which is preliminary data.</text>
</comment>
<dbReference type="GO" id="GO:0008168">
    <property type="term" value="F:methyltransferase activity"/>
    <property type="evidence" value="ECO:0007669"/>
    <property type="project" value="UniProtKB-KW"/>
</dbReference>
<keyword evidence="1" id="KW-0489">Methyltransferase</keyword>
<dbReference type="AlphaFoldDB" id="R4YWZ9"/>
<dbReference type="Proteomes" id="UP000018291">
    <property type="component" value="Unassembled WGS sequence"/>
</dbReference>
<gene>
    <name evidence="1" type="ORF">BN381_130206</name>
</gene>
<sequence length="213" mass="23072">MPHSSFDDRAATWDDPDKIERARVVAEAIARAVPLDRTTRVFEYGAGTGLVSEQLAHSVGQITLADPSEGMRQVAQAKVDAGALPDTTRVWGLDLAAETPPEDQFDLIVTVMTLHHIAELRPVLTGFATMLTEGGHLCIVDLEAEDGSFHEDSAAGHEGHFHVHDGFDPDELSDRLADAGFSITVERSVAQVMKGDRPYPLFLATCTADQLRA</sequence>
<dbReference type="GO" id="GO:0032259">
    <property type="term" value="P:methylation"/>
    <property type="evidence" value="ECO:0007669"/>
    <property type="project" value="UniProtKB-KW"/>
</dbReference>
<proteinExistence type="predicted"/>
<protein>
    <submittedName>
        <fullName evidence="1">Putative Methyltransferase type 11</fullName>
    </submittedName>
</protein>
<dbReference type="HOGENOM" id="CLU_037990_1_2_11"/>
<dbReference type="EMBL" id="CANL01000005">
    <property type="protein sequence ID" value="CCM62648.1"/>
    <property type="molecule type" value="Genomic_DNA"/>
</dbReference>
<dbReference type="InterPro" id="IPR029063">
    <property type="entry name" value="SAM-dependent_MTases_sf"/>
</dbReference>
<reference evidence="1 2" key="1">
    <citation type="journal article" date="2013" name="ISME J.">
        <title>Metabolic model for the filamentous 'Candidatus Microthrix parvicella' based on genomic and metagenomic analyses.</title>
        <authorList>
            <person name="Jon McIlroy S."/>
            <person name="Kristiansen R."/>
            <person name="Albertsen M."/>
            <person name="Michael Karst S."/>
            <person name="Rossetti S."/>
            <person name="Lund Nielsen J."/>
            <person name="Tandoi V."/>
            <person name="James Seviour R."/>
            <person name="Nielsen P.H."/>
        </authorList>
    </citation>
    <scope>NUCLEOTIDE SEQUENCE [LARGE SCALE GENOMIC DNA]</scope>
    <source>
        <strain evidence="1 2">RN1</strain>
    </source>
</reference>